<sequence>MEDYEDKFLEEEDSIEDVEGDLDPCPKIQISQEEFEEWCAPWKNALVINVLARHVSFKALEHKIHRDWAKNGAVRIIDMPNDYFLVQFKEEENYRHALYEGPWKIADHYIVIQRWRPFFTVTATKVRKIAAWIRIPGLPIELYHDRFLWRVGNKLGTMLKIDKLTSIHSRGKFAQICVEINLNKKLVSKIDIMGHVLKLEYEELHSICFSCSSSSKPVAGGTLVTTDSGPKSEELYGPWMLVKHGRKSGKNLASKARTVISQGGTDMTPSQNNHVVENLHVQDKHNGGPMQKVSFLDKIRNQEGGKNPQRQRGNTSTQNLSGHKKKHVMIHHHSNMPTIVTQSSQFIHIKVRRGDSHWFCTFVYASPHPQFRIDLWRELCSLASGIDRPWALMGDFNAVLKNFERKNLQTKLWQELEMVLHREDVIWFQKSRCKWLTMGDRNTRFFHGSTIVRRRKNRITKIINDEGEWITEQPELESFVTGFYKELFHDPGGYIPFCLSNMFPSLSNSEFEEIGKDMNNEEIFATIKSMNGFKAPGPDGLQAIFYQSQWNYIGQEVCNMIRDIVAQPEKVAEINETFITLVPKMENITQLKHMRPIGLCNVSYKIITKLLARRINSIMGKLVHPNQCSFVLGRNSKDNIIIAQEVIHSMRSKSGSVGWMAIKIDLEKAYDRLNWNFIKETLEDIGFPLKIIELIWNCISTAKFRMLWNGEMLESFSPSRGIRQGDPISPYLFVLCMERLFHLINISVTQKLWKPIRLSRSGPELSHLAFADDLILFAEARLDQVEIIQACLNLFCTSSGQKISQEKTRIFFSKNVNWNVRNEISSSFGFQRAENLGKYLGIPLHHSRVNRATHSGIIEKVTQRLNNWKAKSLSFAGRLTLTKSVLTALPSYTMQTVWLPRNICDDIDKKNRQFLWGDTSHNKKVHTVSWSVICQPKNQGALGIRNMRDMNMAFMMKNCWSMITENDKLWVQVLSSKYGCLDGILPRIEKKQKISNLWRGICEAWNLVKMHIRWIVGDGASVKFWFDRWVPGLEALIRAALSFVPAEELSKAVRDYVNIQGEWDLGRIQSYLPDEIVNLIRRLDPLCIADDNDRACWNLTNDGLFTIKSAYEIIGSMQAPTSHPIFKVIWHWKGPERIRTLLWKIAHNSLLTNEVRMKLGLNNSFSCDICTTGIENTLHVLRDCPFAGAVWK</sequence>
<dbReference type="EMBL" id="KQ483576">
    <property type="protein sequence ID" value="KYP45885.1"/>
    <property type="molecule type" value="Genomic_DNA"/>
</dbReference>
<proteinExistence type="predicted"/>
<dbReference type="InterPro" id="IPR043502">
    <property type="entry name" value="DNA/RNA_pol_sf"/>
</dbReference>
<dbReference type="SUPFAM" id="SSF56219">
    <property type="entry name" value="DNase I-like"/>
    <property type="match status" value="1"/>
</dbReference>
<dbReference type="Gramene" id="C.cajan_28488.t">
    <property type="protein sequence ID" value="C.cajan_28488.t"/>
    <property type="gene ID" value="C.cajan_28488"/>
</dbReference>
<dbReference type="Pfam" id="PF14111">
    <property type="entry name" value="DUF4283"/>
    <property type="match status" value="1"/>
</dbReference>
<dbReference type="SUPFAM" id="SSF56672">
    <property type="entry name" value="DNA/RNA polymerases"/>
    <property type="match status" value="1"/>
</dbReference>
<feature type="compositionally biased region" description="Polar residues" evidence="1">
    <location>
        <begin position="308"/>
        <end position="321"/>
    </location>
</feature>
<evidence type="ECO:0000313" key="3">
    <source>
        <dbReference type="EMBL" id="KYP45885.1"/>
    </source>
</evidence>
<dbReference type="Gene3D" id="3.60.10.10">
    <property type="entry name" value="Endonuclease/exonuclease/phosphatase"/>
    <property type="match status" value="1"/>
</dbReference>
<reference evidence="3" key="1">
    <citation type="journal article" date="2012" name="Nat. Biotechnol.">
        <title>Draft genome sequence of pigeonpea (Cajanus cajan), an orphan legume crop of resource-poor farmers.</title>
        <authorList>
            <person name="Varshney R.K."/>
            <person name="Chen W."/>
            <person name="Li Y."/>
            <person name="Bharti A.K."/>
            <person name="Saxena R.K."/>
            <person name="Schlueter J.A."/>
            <person name="Donoghue M.T."/>
            <person name="Azam S."/>
            <person name="Fan G."/>
            <person name="Whaley A.M."/>
            <person name="Farmer A.D."/>
            <person name="Sheridan J."/>
            <person name="Iwata A."/>
            <person name="Tuteja R."/>
            <person name="Penmetsa R.V."/>
            <person name="Wu W."/>
            <person name="Upadhyaya H.D."/>
            <person name="Yang S.P."/>
            <person name="Shah T."/>
            <person name="Saxena K.B."/>
            <person name="Michael T."/>
            <person name="McCombie W.R."/>
            <person name="Yang B."/>
            <person name="Zhang G."/>
            <person name="Yang H."/>
            <person name="Wang J."/>
            <person name="Spillane C."/>
            <person name="Cook D.R."/>
            <person name="May G.D."/>
            <person name="Xu X."/>
            <person name="Jackson S.A."/>
        </authorList>
    </citation>
    <scope>NUCLEOTIDE SEQUENCE [LARGE SCALE GENOMIC DNA]</scope>
</reference>
<dbReference type="PANTHER" id="PTHR33116">
    <property type="entry name" value="REVERSE TRANSCRIPTASE ZINC-BINDING DOMAIN-CONTAINING PROTEIN-RELATED-RELATED"/>
    <property type="match status" value="1"/>
</dbReference>
<dbReference type="Pfam" id="PF00078">
    <property type="entry name" value="RVT_1"/>
    <property type="match status" value="1"/>
</dbReference>
<protein>
    <submittedName>
        <fullName evidence="3">Ribonuclease H protein At1g65750 family</fullName>
    </submittedName>
</protein>
<accession>A0A151RTM7</accession>
<dbReference type="InterPro" id="IPR025558">
    <property type="entry name" value="DUF4283"/>
</dbReference>
<evidence type="ECO:0000256" key="1">
    <source>
        <dbReference type="SAM" id="MobiDB-lite"/>
    </source>
</evidence>
<feature type="domain" description="Reverse transcriptase" evidence="2">
    <location>
        <begin position="563"/>
        <end position="844"/>
    </location>
</feature>
<feature type="region of interest" description="Disordered" evidence="1">
    <location>
        <begin position="302"/>
        <end position="323"/>
    </location>
</feature>
<evidence type="ECO:0000313" key="4">
    <source>
        <dbReference type="Proteomes" id="UP000075243"/>
    </source>
</evidence>
<organism evidence="3 4">
    <name type="scientific">Cajanus cajan</name>
    <name type="common">Pigeon pea</name>
    <name type="synonym">Cajanus indicus</name>
    <dbReference type="NCBI Taxonomy" id="3821"/>
    <lineage>
        <taxon>Eukaryota</taxon>
        <taxon>Viridiplantae</taxon>
        <taxon>Streptophyta</taxon>
        <taxon>Embryophyta</taxon>
        <taxon>Tracheophyta</taxon>
        <taxon>Spermatophyta</taxon>
        <taxon>Magnoliopsida</taxon>
        <taxon>eudicotyledons</taxon>
        <taxon>Gunneridae</taxon>
        <taxon>Pentapetalae</taxon>
        <taxon>rosids</taxon>
        <taxon>fabids</taxon>
        <taxon>Fabales</taxon>
        <taxon>Fabaceae</taxon>
        <taxon>Papilionoideae</taxon>
        <taxon>50 kb inversion clade</taxon>
        <taxon>NPAAA clade</taxon>
        <taxon>indigoferoid/millettioid clade</taxon>
        <taxon>Phaseoleae</taxon>
        <taxon>Cajanus</taxon>
    </lineage>
</organism>
<dbReference type="Pfam" id="PF13966">
    <property type="entry name" value="zf-RVT"/>
    <property type="match status" value="1"/>
</dbReference>
<name>A0A151RTM7_CAJCA</name>
<dbReference type="OMA" id="QICVEIN"/>
<evidence type="ECO:0000259" key="2">
    <source>
        <dbReference type="PROSITE" id="PS50878"/>
    </source>
</evidence>
<dbReference type="AlphaFoldDB" id="A0A151RTM7"/>
<dbReference type="InterPro" id="IPR036691">
    <property type="entry name" value="Endo/exonu/phosph_ase_sf"/>
</dbReference>
<dbReference type="PANTHER" id="PTHR33116:SF70">
    <property type="entry name" value="NON-LTR RETROELEMENT REVERSE TRANSCRIPTASE-LIKE PROTEIN"/>
    <property type="match status" value="1"/>
</dbReference>
<keyword evidence="4" id="KW-1185">Reference proteome</keyword>
<gene>
    <name evidence="3" type="ORF">KK1_032564</name>
</gene>
<dbReference type="PROSITE" id="PS50878">
    <property type="entry name" value="RT_POL"/>
    <property type="match status" value="1"/>
</dbReference>
<dbReference type="Proteomes" id="UP000075243">
    <property type="component" value="Unassembled WGS sequence"/>
</dbReference>
<dbReference type="InterPro" id="IPR000477">
    <property type="entry name" value="RT_dom"/>
</dbReference>
<dbReference type="InterPro" id="IPR026960">
    <property type="entry name" value="RVT-Znf"/>
</dbReference>
<dbReference type="CDD" id="cd01650">
    <property type="entry name" value="RT_nLTR_like"/>
    <property type="match status" value="1"/>
</dbReference>